<dbReference type="SUPFAM" id="SSF102198">
    <property type="entry name" value="Putative cyclase"/>
    <property type="match status" value="1"/>
</dbReference>
<evidence type="ECO:0000313" key="1">
    <source>
        <dbReference type="EMBL" id="BBD72033.1"/>
    </source>
</evidence>
<dbReference type="AlphaFoldDB" id="A0A348B1I1"/>
<dbReference type="InterPro" id="IPR007325">
    <property type="entry name" value="KFase/CYL"/>
</dbReference>
<reference evidence="3" key="2">
    <citation type="submission" date="2018-04" db="EMBL/GenBank/DDBJ databases">
        <title>Complete genome sequence of Sulfodiicoccus acidiphilus strain HS-1.</title>
        <authorList>
            <person name="Sakai H.D."/>
            <person name="Kurosawa N."/>
        </authorList>
    </citation>
    <scope>NUCLEOTIDE SEQUENCE [LARGE SCALE GENOMIC DNA]</scope>
    <source>
        <strain evidence="3">HS-1</strain>
    </source>
</reference>
<dbReference type="KEGG" id="sacd:HS1genome_0422"/>
<dbReference type="Proteomes" id="UP000276741">
    <property type="component" value="Chromosome"/>
</dbReference>
<name>A0A348B1I1_9CREN</name>
<evidence type="ECO:0000313" key="2">
    <source>
        <dbReference type="EMBL" id="GGU00259.1"/>
    </source>
</evidence>
<dbReference type="InterPro" id="IPR037175">
    <property type="entry name" value="KFase_sf"/>
</dbReference>
<accession>A0A348B1I1</accession>
<dbReference type="Pfam" id="PF04199">
    <property type="entry name" value="Cyclase"/>
    <property type="match status" value="1"/>
</dbReference>
<dbReference type="Proteomes" id="UP000616143">
    <property type="component" value="Unassembled WGS sequence"/>
</dbReference>
<dbReference type="GO" id="GO:0019441">
    <property type="term" value="P:L-tryptophan catabolic process to kynurenine"/>
    <property type="evidence" value="ECO:0007669"/>
    <property type="project" value="InterPro"/>
</dbReference>
<dbReference type="EMBL" id="AP018553">
    <property type="protein sequence ID" value="BBD72033.1"/>
    <property type="molecule type" value="Genomic_DNA"/>
</dbReference>
<organism evidence="1 3">
    <name type="scientific">Sulfodiicoccus acidiphilus</name>
    <dbReference type="NCBI Taxonomy" id="1670455"/>
    <lineage>
        <taxon>Archaea</taxon>
        <taxon>Thermoproteota</taxon>
        <taxon>Thermoprotei</taxon>
        <taxon>Sulfolobales</taxon>
        <taxon>Sulfolobaceae</taxon>
        <taxon>Sulfodiicoccus</taxon>
    </lineage>
</organism>
<dbReference type="Gene3D" id="3.50.30.50">
    <property type="entry name" value="Putative cyclase"/>
    <property type="match status" value="1"/>
</dbReference>
<dbReference type="PANTHER" id="PTHR31118">
    <property type="entry name" value="CYCLASE-LIKE PROTEIN 2"/>
    <property type="match status" value="1"/>
</dbReference>
<sequence>MSFITLQNSFFYGMILKAIHDLSAELKSYMPSWPTNPFLVVEPVALVPRDGYSMERLAGLSHTGTHVDSPAHFFEGGQSVDELDLTRLMGEGYCLRPPLRGREIGREELSGIWRPEYDGKIVLLYTGWSSKRSFTREFMYNFPGLTKDAAEFLVERGVRAVGIDTLSVDPYANEKFEAHKVLLSHGVPIIEDLSNLSELQEGKSYLVAALPIKLKGGSGAMARVVAVEVE</sequence>
<protein>
    <submittedName>
        <fullName evidence="1">Cyclase</fullName>
    </submittedName>
</protein>
<dbReference type="PANTHER" id="PTHR31118:SF12">
    <property type="entry name" value="CYCLASE-LIKE PROTEIN 2"/>
    <property type="match status" value="1"/>
</dbReference>
<reference evidence="2" key="4">
    <citation type="submission" date="2020-09" db="EMBL/GenBank/DDBJ databases">
        <authorList>
            <person name="Sun Q."/>
            <person name="Ohkuma M."/>
        </authorList>
    </citation>
    <scope>NUCLEOTIDE SEQUENCE</scope>
    <source>
        <strain evidence="2">JCM 31740</strain>
    </source>
</reference>
<reference evidence="2" key="1">
    <citation type="journal article" date="2014" name="Int. J. Syst. Evol. Microbiol.">
        <title>Complete genome sequence of Corynebacterium casei LMG S-19264T (=DSM 44701T), isolated from a smear-ripened cheese.</title>
        <authorList>
            <consortium name="US DOE Joint Genome Institute (JGI-PGF)"/>
            <person name="Walter F."/>
            <person name="Albersmeier A."/>
            <person name="Kalinowski J."/>
            <person name="Ruckert C."/>
        </authorList>
    </citation>
    <scope>NUCLEOTIDE SEQUENCE</scope>
    <source>
        <strain evidence="2">JCM 31740</strain>
    </source>
</reference>
<dbReference type="GO" id="GO:0004061">
    <property type="term" value="F:arylformamidase activity"/>
    <property type="evidence" value="ECO:0007669"/>
    <property type="project" value="InterPro"/>
</dbReference>
<evidence type="ECO:0000313" key="3">
    <source>
        <dbReference type="Proteomes" id="UP000276741"/>
    </source>
</evidence>
<dbReference type="EMBL" id="BMQS01000016">
    <property type="protein sequence ID" value="GGU00259.1"/>
    <property type="molecule type" value="Genomic_DNA"/>
</dbReference>
<gene>
    <name evidence="2" type="ORF">GCM10007116_16970</name>
    <name evidence="1" type="ORF">HS1genome_0422</name>
</gene>
<reference evidence="1" key="3">
    <citation type="journal article" date="2019" name="BMC Res. Notes">
        <title>Complete genome sequence of the Sulfodiicoccus acidiphilus strain HS-1T, the first crenarchaeon that lacks polB3, isolated from an acidic hot spring in Ohwaku-dani, Hakone, Japan.</title>
        <authorList>
            <person name="Sakai H.D."/>
            <person name="Kurosawa N."/>
        </authorList>
    </citation>
    <scope>NUCLEOTIDE SEQUENCE</scope>
    <source>
        <strain evidence="1">HS-1</strain>
    </source>
</reference>
<proteinExistence type="predicted"/>
<keyword evidence="3" id="KW-1185">Reference proteome</keyword>